<dbReference type="HOGENOM" id="CLU_1247071_0_0_1"/>
<sequence>MGAGVVGGGGDGWWRWRCEIRRSVDESTDGDGSLWWRRLQHRLRPGGHRSAPSDGCNGFSWPLSAGSVVTRSSQLMVRDDSPSAMWWLFLWCLDESFQCQGFVVRLELTLLRFNDELRGHLLLSPGMLTPKSTAQQQTSVLCRHRGGNQMGITGLSSVVHVEGGRRSQSSRHCHSSLSMCTFPAAWSSPMATAVRHLLPLLAKYHPLRVTRRRAVVVETGGTT</sequence>
<evidence type="ECO:0000259" key="1">
    <source>
        <dbReference type="Pfam" id="PF12620"/>
    </source>
</evidence>
<name>A0A0D3FZU6_9ORYZ</name>
<keyword evidence="3" id="KW-1185">Reference proteome</keyword>
<dbReference type="Pfam" id="PF12620">
    <property type="entry name" value="DUF3778"/>
    <property type="match status" value="1"/>
</dbReference>
<dbReference type="Gramene" id="OBART04G24300.1">
    <property type="protein sequence ID" value="OBART04G24300.1"/>
    <property type="gene ID" value="OBART04G24300"/>
</dbReference>
<evidence type="ECO:0000313" key="3">
    <source>
        <dbReference type="Proteomes" id="UP000026960"/>
    </source>
</evidence>
<dbReference type="InterPro" id="IPR022256">
    <property type="entry name" value="DUF3778"/>
</dbReference>
<evidence type="ECO:0000313" key="2">
    <source>
        <dbReference type="EnsemblPlants" id="OBART04G24300.1"/>
    </source>
</evidence>
<accession>A0A0D3FZU6</accession>
<feature type="domain" description="DUF3778" evidence="1">
    <location>
        <begin position="101"/>
        <end position="130"/>
    </location>
</feature>
<dbReference type="EnsemblPlants" id="OBART04G24300.1">
    <property type="protein sequence ID" value="OBART04G24300.1"/>
    <property type="gene ID" value="OBART04G24300"/>
</dbReference>
<reference evidence="2" key="1">
    <citation type="journal article" date="2009" name="Rice">
        <title>De Novo Next Generation Sequencing of Plant Genomes.</title>
        <authorList>
            <person name="Rounsley S."/>
            <person name="Marri P.R."/>
            <person name="Yu Y."/>
            <person name="He R."/>
            <person name="Sisneros N."/>
            <person name="Goicoechea J.L."/>
            <person name="Lee S.J."/>
            <person name="Angelova A."/>
            <person name="Kudrna D."/>
            <person name="Luo M."/>
            <person name="Affourtit J."/>
            <person name="Desany B."/>
            <person name="Knight J."/>
            <person name="Niazi F."/>
            <person name="Egholm M."/>
            <person name="Wing R.A."/>
        </authorList>
    </citation>
    <scope>NUCLEOTIDE SEQUENCE [LARGE SCALE GENOMIC DNA]</scope>
    <source>
        <strain evidence="2">cv. IRGC 105608</strain>
    </source>
</reference>
<dbReference type="AlphaFoldDB" id="A0A0D3FZU6"/>
<organism evidence="2">
    <name type="scientific">Oryza barthii</name>
    <dbReference type="NCBI Taxonomy" id="65489"/>
    <lineage>
        <taxon>Eukaryota</taxon>
        <taxon>Viridiplantae</taxon>
        <taxon>Streptophyta</taxon>
        <taxon>Embryophyta</taxon>
        <taxon>Tracheophyta</taxon>
        <taxon>Spermatophyta</taxon>
        <taxon>Magnoliopsida</taxon>
        <taxon>Liliopsida</taxon>
        <taxon>Poales</taxon>
        <taxon>Poaceae</taxon>
        <taxon>BOP clade</taxon>
        <taxon>Oryzoideae</taxon>
        <taxon>Oryzeae</taxon>
        <taxon>Oryzinae</taxon>
        <taxon>Oryza</taxon>
    </lineage>
</organism>
<dbReference type="PaxDb" id="65489-OBART04G24300.1"/>
<protein>
    <recommendedName>
        <fullName evidence="1">DUF3778 domain-containing protein</fullName>
    </recommendedName>
</protein>
<proteinExistence type="predicted"/>
<reference evidence="2" key="2">
    <citation type="submission" date="2015-03" db="UniProtKB">
        <authorList>
            <consortium name="EnsemblPlants"/>
        </authorList>
    </citation>
    <scope>IDENTIFICATION</scope>
</reference>
<dbReference type="STRING" id="65489.A0A0D3FZU6"/>
<dbReference type="Proteomes" id="UP000026960">
    <property type="component" value="Chromosome 4"/>
</dbReference>